<dbReference type="Proteomes" id="UP000188268">
    <property type="component" value="Unassembled WGS sequence"/>
</dbReference>
<sequence>MERGRVARDVPQNRRFERSPRSDFDWRSRFFSVFVDIICWNATVSDLWKVFCAHGTV</sequence>
<evidence type="ECO:0000313" key="2">
    <source>
        <dbReference type="Proteomes" id="UP000188268"/>
    </source>
</evidence>
<feature type="non-terminal residue" evidence="1">
    <location>
        <position position="57"/>
    </location>
</feature>
<dbReference type="Gramene" id="OMO89782">
    <property type="protein sequence ID" value="OMO89782"/>
    <property type="gene ID" value="CCACVL1_07633"/>
</dbReference>
<reference evidence="1 2" key="1">
    <citation type="submission" date="2013-09" db="EMBL/GenBank/DDBJ databases">
        <title>Corchorus capsularis genome sequencing.</title>
        <authorList>
            <person name="Alam M."/>
            <person name="Haque M.S."/>
            <person name="Islam M.S."/>
            <person name="Emdad E.M."/>
            <person name="Islam M.M."/>
            <person name="Ahmed B."/>
            <person name="Halim A."/>
            <person name="Hossen Q.M.M."/>
            <person name="Hossain M.Z."/>
            <person name="Ahmed R."/>
            <person name="Khan M.M."/>
            <person name="Islam R."/>
            <person name="Rashid M.M."/>
            <person name="Khan S.A."/>
            <person name="Rahman M.S."/>
            <person name="Alam M."/>
        </authorList>
    </citation>
    <scope>NUCLEOTIDE SEQUENCE [LARGE SCALE GENOMIC DNA]</scope>
    <source>
        <strain evidence="2">cv. CVL-1</strain>
        <tissue evidence="1">Whole seedling</tissue>
    </source>
</reference>
<dbReference type="AlphaFoldDB" id="A0A1R3J4N6"/>
<protein>
    <submittedName>
        <fullName evidence="1">Uncharacterized protein</fullName>
    </submittedName>
</protein>
<gene>
    <name evidence="1" type="ORF">CCACVL1_07633</name>
</gene>
<name>A0A1R3J4N6_COCAP</name>
<organism evidence="1 2">
    <name type="scientific">Corchorus capsularis</name>
    <name type="common">Jute</name>
    <dbReference type="NCBI Taxonomy" id="210143"/>
    <lineage>
        <taxon>Eukaryota</taxon>
        <taxon>Viridiplantae</taxon>
        <taxon>Streptophyta</taxon>
        <taxon>Embryophyta</taxon>
        <taxon>Tracheophyta</taxon>
        <taxon>Spermatophyta</taxon>
        <taxon>Magnoliopsida</taxon>
        <taxon>eudicotyledons</taxon>
        <taxon>Gunneridae</taxon>
        <taxon>Pentapetalae</taxon>
        <taxon>rosids</taxon>
        <taxon>malvids</taxon>
        <taxon>Malvales</taxon>
        <taxon>Malvaceae</taxon>
        <taxon>Grewioideae</taxon>
        <taxon>Apeibeae</taxon>
        <taxon>Corchorus</taxon>
    </lineage>
</organism>
<dbReference type="EMBL" id="AWWV01008594">
    <property type="protein sequence ID" value="OMO89782.1"/>
    <property type="molecule type" value="Genomic_DNA"/>
</dbReference>
<proteinExistence type="predicted"/>
<evidence type="ECO:0000313" key="1">
    <source>
        <dbReference type="EMBL" id="OMO89782.1"/>
    </source>
</evidence>
<keyword evidence="2" id="KW-1185">Reference proteome</keyword>
<comment type="caution">
    <text evidence="1">The sequence shown here is derived from an EMBL/GenBank/DDBJ whole genome shotgun (WGS) entry which is preliminary data.</text>
</comment>
<accession>A0A1R3J4N6</accession>